<feature type="chain" id="PRO_5005580111" description="Lipocalin-like domain-containing protein" evidence="1">
    <location>
        <begin position="20"/>
        <end position="145"/>
    </location>
</feature>
<name>A0A0L8ALR5_9BACT</name>
<organism evidence="2 3">
    <name type="scientific">Roseivirga seohaensis subsp. aquiponti</name>
    <dbReference type="NCBI Taxonomy" id="1566026"/>
    <lineage>
        <taxon>Bacteria</taxon>
        <taxon>Pseudomonadati</taxon>
        <taxon>Bacteroidota</taxon>
        <taxon>Cytophagia</taxon>
        <taxon>Cytophagales</taxon>
        <taxon>Roseivirgaceae</taxon>
        <taxon>Roseivirga</taxon>
    </lineage>
</organism>
<dbReference type="RefSeq" id="WP_062303017.1">
    <property type="nucleotide sequence ID" value="NZ_JSVA01000008.1"/>
</dbReference>
<dbReference type="PATRIC" id="fig|1566026.4.peg.3366"/>
<evidence type="ECO:0008006" key="4">
    <source>
        <dbReference type="Google" id="ProtNLM"/>
    </source>
</evidence>
<evidence type="ECO:0000313" key="2">
    <source>
        <dbReference type="EMBL" id="KOF03186.1"/>
    </source>
</evidence>
<dbReference type="AlphaFoldDB" id="A0A0L8ALR5"/>
<protein>
    <recommendedName>
        <fullName evidence="4">Lipocalin-like domain-containing protein</fullName>
    </recommendedName>
</protein>
<feature type="signal peptide" evidence="1">
    <location>
        <begin position="1"/>
        <end position="19"/>
    </location>
</feature>
<dbReference type="OrthoDB" id="882993at2"/>
<accession>A0A0L8ALR5</accession>
<dbReference type="Proteomes" id="UP000036908">
    <property type="component" value="Unassembled WGS sequence"/>
</dbReference>
<sequence length="145" mass="16132">MKNLLFASAILLFSFSSCSDELDCCVLEGNPQKWELVEMTGSFSPSITTGNDMDWQEYYILNTNTGKFTKSRTREGVETSASGTFVFNSTEEEHSIKLTYPSDNELIANCTGDLTEVLIIESENTLKGTWAPCDGPGLKYQRTNN</sequence>
<dbReference type="PROSITE" id="PS51257">
    <property type="entry name" value="PROKAR_LIPOPROTEIN"/>
    <property type="match status" value="1"/>
</dbReference>
<proteinExistence type="predicted"/>
<evidence type="ECO:0000256" key="1">
    <source>
        <dbReference type="SAM" id="SignalP"/>
    </source>
</evidence>
<dbReference type="EMBL" id="JSVA01000008">
    <property type="protein sequence ID" value="KOF03186.1"/>
    <property type="molecule type" value="Genomic_DNA"/>
</dbReference>
<keyword evidence="3" id="KW-1185">Reference proteome</keyword>
<keyword evidence="1" id="KW-0732">Signal</keyword>
<comment type="caution">
    <text evidence="2">The sequence shown here is derived from an EMBL/GenBank/DDBJ whole genome shotgun (WGS) entry which is preliminary data.</text>
</comment>
<reference evidence="3" key="1">
    <citation type="submission" date="2014-11" db="EMBL/GenBank/DDBJ databases">
        <title>Genome sequencing of Roseivirga sp. D-25.</title>
        <authorList>
            <person name="Selvaratnam C."/>
            <person name="Thevarajoo S."/>
            <person name="Goh K.M."/>
            <person name="Eee R."/>
            <person name="Chan K.-G."/>
            <person name="Chong C.S."/>
        </authorList>
    </citation>
    <scope>NUCLEOTIDE SEQUENCE [LARGE SCALE GENOMIC DNA]</scope>
    <source>
        <strain evidence="3">D-25</strain>
    </source>
</reference>
<gene>
    <name evidence="2" type="ORF">OB69_07670</name>
</gene>
<evidence type="ECO:0000313" key="3">
    <source>
        <dbReference type="Proteomes" id="UP000036908"/>
    </source>
</evidence>